<dbReference type="AlphaFoldDB" id="A0A1S1U0S9"/>
<feature type="transmembrane region" description="Helical" evidence="7">
    <location>
        <begin position="43"/>
        <end position="63"/>
    </location>
</feature>
<dbReference type="InterPro" id="IPR037185">
    <property type="entry name" value="EmrE-like"/>
</dbReference>
<evidence type="ECO:0000259" key="8">
    <source>
        <dbReference type="Pfam" id="PF00892"/>
    </source>
</evidence>
<dbReference type="Pfam" id="PF00892">
    <property type="entry name" value="EamA"/>
    <property type="match status" value="2"/>
</dbReference>
<evidence type="ECO:0000256" key="5">
    <source>
        <dbReference type="ARBA" id="ARBA00023136"/>
    </source>
</evidence>
<keyword evidence="9" id="KW-0614">Plasmid</keyword>
<feature type="transmembrane region" description="Helical" evidence="7">
    <location>
        <begin position="223"/>
        <end position="245"/>
    </location>
</feature>
<gene>
    <name evidence="9" type="ORF">AKG95_29075</name>
</gene>
<dbReference type="RefSeq" id="WP_071080479.1">
    <property type="nucleotide sequence ID" value="NZ_LFKP01000016.1"/>
</dbReference>
<sequence length="362" mass="38294">MASSSSSPGAGVHQGVVYALLAAALFGASTPFAKTLVGQVAPVTLAGILYLGSGLGLLACFLVRAVLTRNNQDKPATLTGADLPWLAGAIAFGGIAGPVLLMFGLTLTPASSASLLLNIEGVLTAMLAWFVFKENFDRRIFIGMLLIVSAGILLSWEQVPKLGVPWGAIAIVGACLCWGIDNNLTRKVSASDALQIAALKGLVAGSVNLAIALALGYNLPSAAVTLSAGLVGFCGYGLSLVMFVLALRYLGTARTGAYFSAAPFVGAVISLFMLGDIPGLLFWLAAALMAAGIWLHLTENHEHDHEHEPMSHTHAHSHDAHHQHTHDDSWDGKEPHVHAHRHLPLRHVHPHYPDIHHRHDHS</sequence>
<evidence type="ECO:0000256" key="6">
    <source>
        <dbReference type="SAM" id="MobiDB-lite"/>
    </source>
</evidence>
<dbReference type="SUPFAM" id="SSF103481">
    <property type="entry name" value="Multidrug resistance efflux transporter EmrE"/>
    <property type="match status" value="2"/>
</dbReference>
<feature type="transmembrane region" description="Helical" evidence="7">
    <location>
        <begin position="113"/>
        <end position="132"/>
    </location>
</feature>
<feature type="transmembrane region" description="Helical" evidence="7">
    <location>
        <begin position="193"/>
        <end position="217"/>
    </location>
</feature>
<feature type="region of interest" description="Disordered" evidence="6">
    <location>
        <begin position="304"/>
        <end position="336"/>
    </location>
</feature>
<organism evidence="9 10">
    <name type="scientific">Janthinobacterium lividum</name>
    <dbReference type="NCBI Taxonomy" id="29581"/>
    <lineage>
        <taxon>Bacteria</taxon>
        <taxon>Pseudomonadati</taxon>
        <taxon>Pseudomonadota</taxon>
        <taxon>Betaproteobacteria</taxon>
        <taxon>Burkholderiales</taxon>
        <taxon>Oxalobacteraceae</taxon>
        <taxon>Janthinobacterium</taxon>
    </lineage>
</organism>
<dbReference type="InterPro" id="IPR000620">
    <property type="entry name" value="EamA_dom"/>
</dbReference>
<feature type="domain" description="EamA" evidence="8">
    <location>
        <begin position="15"/>
        <end position="155"/>
    </location>
</feature>
<feature type="transmembrane region" description="Helical" evidence="7">
    <location>
        <begin position="280"/>
        <end position="297"/>
    </location>
</feature>
<proteinExistence type="predicted"/>
<geneLocation type="plasmid" evidence="9">
    <name>pMEG01</name>
</geneLocation>
<keyword evidence="2" id="KW-1003">Cell membrane</keyword>
<name>A0A1S1U0S9_9BURK</name>
<keyword evidence="3 7" id="KW-0812">Transmembrane</keyword>
<dbReference type="PANTHER" id="PTHR42920:SF11">
    <property type="entry name" value="INNER MEMBRANE PROTEIN YTFF"/>
    <property type="match status" value="1"/>
</dbReference>
<feature type="domain" description="EamA" evidence="8">
    <location>
        <begin position="166"/>
        <end position="296"/>
    </location>
</feature>
<dbReference type="EMBL" id="LFKP01000016">
    <property type="protein sequence ID" value="OHV93786.1"/>
    <property type="molecule type" value="Genomic_DNA"/>
</dbReference>
<evidence type="ECO:0000313" key="10">
    <source>
        <dbReference type="Proteomes" id="UP000179840"/>
    </source>
</evidence>
<evidence type="ECO:0000256" key="3">
    <source>
        <dbReference type="ARBA" id="ARBA00022692"/>
    </source>
</evidence>
<dbReference type="InterPro" id="IPR051258">
    <property type="entry name" value="Diverse_Substrate_Transporter"/>
</dbReference>
<dbReference type="Proteomes" id="UP000179840">
    <property type="component" value="Unassembled WGS sequence"/>
</dbReference>
<keyword evidence="4 7" id="KW-1133">Transmembrane helix</keyword>
<accession>A0A1S1U0S9</accession>
<feature type="transmembrane region" description="Helical" evidence="7">
    <location>
        <begin position="139"/>
        <end position="156"/>
    </location>
</feature>
<protein>
    <submittedName>
        <fullName evidence="9">Membrane protein</fullName>
    </submittedName>
</protein>
<feature type="transmembrane region" description="Helical" evidence="7">
    <location>
        <begin position="257"/>
        <end position="274"/>
    </location>
</feature>
<evidence type="ECO:0000256" key="1">
    <source>
        <dbReference type="ARBA" id="ARBA00004651"/>
    </source>
</evidence>
<feature type="transmembrane region" description="Helical" evidence="7">
    <location>
        <begin position="83"/>
        <end position="107"/>
    </location>
</feature>
<comment type="subcellular location">
    <subcellularLocation>
        <location evidence="1">Cell membrane</location>
        <topology evidence="1">Multi-pass membrane protein</topology>
    </subcellularLocation>
</comment>
<dbReference type="Gene3D" id="1.10.3730.20">
    <property type="match status" value="1"/>
</dbReference>
<keyword evidence="5 7" id="KW-0472">Membrane</keyword>
<feature type="transmembrane region" description="Helical" evidence="7">
    <location>
        <begin position="162"/>
        <end position="181"/>
    </location>
</feature>
<evidence type="ECO:0000256" key="7">
    <source>
        <dbReference type="SAM" id="Phobius"/>
    </source>
</evidence>
<evidence type="ECO:0000256" key="4">
    <source>
        <dbReference type="ARBA" id="ARBA00022989"/>
    </source>
</evidence>
<reference evidence="9 10" key="1">
    <citation type="submission" date="2015-06" db="EMBL/GenBank/DDBJ databases">
        <title>Draft genome sequencing of a biphenyl-degrading bacterium, Janthinobacterium lividum MEG1.</title>
        <authorList>
            <person name="Shimodaira J."/>
            <person name="Hatta T."/>
        </authorList>
    </citation>
    <scope>NUCLEOTIDE SEQUENCE [LARGE SCALE GENOMIC DNA]</scope>
    <source>
        <strain evidence="9 10">MEG1</strain>
        <plasmid evidence="9">pMEG01</plasmid>
    </source>
</reference>
<comment type="caution">
    <text evidence="9">The sequence shown here is derived from an EMBL/GenBank/DDBJ whole genome shotgun (WGS) entry which is preliminary data.</text>
</comment>
<dbReference type="GO" id="GO:0005886">
    <property type="term" value="C:plasma membrane"/>
    <property type="evidence" value="ECO:0007669"/>
    <property type="project" value="UniProtKB-SubCell"/>
</dbReference>
<dbReference type="PANTHER" id="PTHR42920">
    <property type="entry name" value="OS03G0707200 PROTEIN-RELATED"/>
    <property type="match status" value="1"/>
</dbReference>
<evidence type="ECO:0000256" key="2">
    <source>
        <dbReference type="ARBA" id="ARBA00022475"/>
    </source>
</evidence>
<evidence type="ECO:0000313" key="9">
    <source>
        <dbReference type="EMBL" id="OHV93786.1"/>
    </source>
</evidence>